<keyword evidence="4" id="KW-1185">Reference proteome</keyword>
<feature type="compositionally biased region" description="Basic and acidic residues" evidence="2">
    <location>
        <begin position="415"/>
        <end position="429"/>
    </location>
</feature>
<dbReference type="Gene3D" id="2.130.10.10">
    <property type="entry name" value="YVTN repeat-like/Quinoprotein amine dehydrogenase"/>
    <property type="match status" value="1"/>
</dbReference>
<feature type="region of interest" description="Disordered" evidence="2">
    <location>
        <begin position="735"/>
        <end position="765"/>
    </location>
</feature>
<dbReference type="PROSITE" id="PS50294">
    <property type="entry name" value="WD_REPEATS_REGION"/>
    <property type="match status" value="1"/>
</dbReference>
<evidence type="ECO:0000256" key="1">
    <source>
        <dbReference type="PROSITE-ProRule" id="PRU00221"/>
    </source>
</evidence>
<dbReference type="SUPFAM" id="SSF50978">
    <property type="entry name" value="WD40 repeat-like"/>
    <property type="match status" value="1"/>
</dbReference>
<feature type="compositionally biased region" description="Low complexity" evidence="2">
    <location>
        <begin position="898"/>
        <end position="918"/>
    </location>
</feature>
<name>A0ABQ5RYM5_9CHLO</name>
<feature type="compositionally biased region" description="Basic and acidic residues" evidence="2">
    <location>
        <begin position="752"/>
        <end position="762"/>
    </location>
</feature>
<keyword evidence="1" id="KW-0853">WD repeat</keyword>
<feature type="compositionally biased region" description="Low complexity" evidence="2">
    <location>
        <begin position="575"/>
        <end position="601"/>
    </location>
</feature>
<feature type="compositionally biased region" description="Low complexity" evidence="2">
    <location>
        <begin position="494"/>
        <end position="512"/>
    </location>
</feature>
<dbReference type="Pfam" id="PF00400">
    <property type="entry name" value="WD40"/>
    <property type="match status" value="1"/>
</dbReference>
<feature type="repeat" description="WD" evidence="1">
    <location>
        <begin position="127"/>
        <end position="166"/>
    </location>
</feature>
<gene>
    <name evidence="3" type="ORF">VaNZ11_004915</name>
</gene>
<dbReference type="PROSITE" id="PS50082">
    <property type="entry name" value="WD_REPEATS_2"/>
    <property type="match status" value="1"/>
</dbReference>
<feature type="compositionally biased region" description="Low complexity" evidence="2">
    <location>
        <begin position="679"/>
        <end position="713"/>
    </location>
</feature>
<feature type="region of interest" description="Disordered" evidence="2">
    <location>
        <begin position="477"/>
        <end position="516"/>
    </location>
</feature>
<feature type="region of interest" description="Disordered" evidence="2">
    <location>
        <begin position="415"/>
        <end position="444"/>
    </location>
</feature>
<dbReference type="InterPro" id="IPR015943">
    <property type="entry name" value="WD40/YVTN_repeat-like_dom_sf"/>
</dbReference>
<feature type="compositionally biased region" description="Low complexity" evidence="2">
    <location>
        <begin position="539"/>
        <end position="548"/>
    </location>
</feature>
<feature type="region of interest" description="Disordered" evidence="2">
    <location>
        <begin position="944"/>
        <end position="991"/>
    </location>
</feature>
<dbReference type="InterPro" id="IPR036322">
    <property type="entry name" value="WD40_repeat_dom_sf"/>
</dbReference>
<accession>A0ABQ5RYM5</accession>
<dbReference type="SMART" id="SM00320">
    <property type="entry name" value="WD40"/>
    <property type="match status" value="3"/>
</dbReference>
<feature type="compositionally biased region" description="Polar residues" evidence="2">
    <location>
        <begin position="611"/>
        <end position="631"/>
    </location>
</feature>
<feature type="region of interest" description="Disordered" evidence="2">
    <location>
        <begin position="538"/>
        <end position="647"/>
    </location>
</feature>
<dbReference type="EMBL" id="BSDZ01000013">
    <property type="protein sequence ID" value="GLI62308.1"/>
    <property type="molecule type" value="Genomic_DNA"/>
</dbReference>
<proteinExistence type="predicted"/>
<evidence type="ECO:0000256" key="2">
    <source>
        <dbReference type="SAM" id="MobiDB-lite"/>
    </source>
</evidence>
<dbReference type="Proteomes" id="UP001165090">
    <property type="component" value="Unassembled WGS sequence"/>
</dbReference>
<feature type="compositionally biased region" description="Basic and acidic residues" evidence="2">
    <location>
        <begin position="859"/>
        <end position="874"/>
    </location>
</feature>
<protein>
    <submittedName>
        <fullName evidence="3">Uncharacterized protein</fullName>
    </submittedName>
</protein>
<sequence length="991" mass="101564">MQQPHSSTLRIVRLPAADSGYNLCASAREVVLARAHPLLSGHVGLVDCQGVYCVAKLGEGDSRASVTAVYELQLCTGAGSAQPLHKEWCDFQLLPDGGLLLSQKSSARILFAQLPLCEGESGPVFLFGCHEGAVLSLATNRELLLSGGADGCVRLWGLDSGSLLDCCRRQGAVGGHVTAVAFAGPLLVAAGTDQGIVCMYDISTSRLVVVQRFTAGEGPITALSTRLTPRQVYDVATAAAPRGPDGGGVLVAPVGLPWRSSPGFGAGFDDGSGTDIHTRSDTLLAVASPAGWMKVFRAARSGEDAWQVVHHCTLDGPPYLSYSPDGNYLAVGAGERLEVLNATTFELVHRHLFQRGPLAGAGFLPASAGGSSLLAMQLGGSLAGGTRLRLFAAPAGMDPELVQLTLPLLDLGIEGHERRPETNKDERFPDSLPRAAINNPATSSRRATAASALATTSELLGGLSLGSTCPTAAVTNEPVDVRRSGATDGSGQQPAALSSPYPSSPSARRSLPWGLGGVDTGIGTELSGVNPAWGWQAFAPSPSASSESLGTGGQGGRAAAATSPGGGGAKGAERSPSPAEPWASPSWGGDGAAAAVAVATASSPRHPLGSWSRSPPKSPAVTTANTRTGTHGSVDMPEGTEANGAASAAAAHAWQAYRPTTQPAPRSWITGLPPRADFLPQPVSSPLSSSSPPRRQPAAPSRALQGSPVKAAAPGAGAGVMEVASPTTDCFGAAGAVPHPVSSGRPNWEGFGADRTRGREEGPDVEVEAGGLSGVLWHEPECELPCSATLLPATSGGAAVTAPPSSGPSHRGEGDSGAGPQGFSTGAAEVLEATFRFQQLQHQHDHHQQQQISTYQHQQQREWERQEQRVHDASETIVTEAAEEGSSSPSPRDSTHMANGPTATAAADWAAAGSGDPDPLSRTAFFGDALIAALNDLPHETRQDLTAAAAATDGTAPYRHGRQLSPPGAGVRPGLGRGRSDRGAQSADRRQ</sequence>
<organism evidence="3 4">
    <name type="scientific">Volvox africanus</name>
    <dbReference type="NCBI Taxonomy" id="51714"/>
    <lineage>
        <taxon>Eukaryota</taxon>
        <taxon>Viridiplantae</taxon>
        <taxon>Chlorophyta</taxon>
        <taxon>core chlorophytes</taxon>
        <taxon>Chlorophyceae</taxon>
        <taxon>CS clade</taxon>
        <taxon>Chlamydomonadales</taxon>
        <taxon>Volvocaceae</taxon>
        <taxon>Volvox</taxon>
    </lineage>
</organism>
<feature type="compositionally biased region" description="Low complexity" evidence="2">
    <location>
        <begin position="849"/>
        <end position="858"/>
    </location>
</feature>
<feature type="region of interest" description="Disordered" evidence="2">
    <location>
        <begin position="839"/>
        <end position="922"/>
    </location>
</feature>
<feature type="compositionally biased region" description="Basic and acidic residues" evidence="2">
    <location>
        <begin position="978"/>
        <end position="991"/>
    </location>
</feature>
<dbReference type="InterPro" id="IPR001680">
    <property type="entry name" value="WD40_rpt"/>
</dbReference>
<evidence type="ECO:0000313" key="4">
    <source>
        <dbReference type="Proteomes" id="UP001165090"/>
    </source>
</evidence>
<feature type="region of interest" description="Disordered" evidence="2">
    <location>
        <begin position="662"/>
        <end position="713"/>
    </location>
</feature>
<evidence type="ECO:0000313" key="3">
    <source>
        <dbReference type="EMBL" id="GLI62308.1"/>
    </source>
</evidence>
<reference evidence="3 4" key="1">
    <citation type="journal article" date="2023" name="IScience">
        <title>Expanded male sex-determining region conserved during the evolution of homothallism in the green alga Volvox.</title>
        <authorList>
            <person name="Yamamoto K."/>
            <person name="Matsuzaki R."/>
            <person name="Mahakham W."/>
            <person name="Heman W."/>
            <person name="Sekimoto H."/>
            <person name="Kawachi M."/>
            <person name="Minakuchi Y."/>
            <person name="Toyoda A."/>
            <person name="Nozaki H."/>
        </authorList>
    </citation>
    <scope>NUCLEOTIDE SEQUENCE [LARGE SCALE GENOMIC DNA]</scope>
    <source>
        <strain evidence="3 4">NIES-4468</strain>
    </source>
</reference>
<comment type="caution">
    <text evidence="3">The sequence shown here is derived from an EMBL/GenBank/DDBJ whole genome shotgun (WGS) entry which is preliminary data.</text>
</comment>
<feature type="compositionally biased region" description="Low complexity" evidence="2">
    <location>
        <begin position="946"/>
        <end position="956"/>
    </location>
</feature>
<feature type="region of interest" description="Disordered" evidence="2">
    <location>
        <begin position="796"/>
        <end position="824"/>
    </location>
</feature>